<name>A0A8S1PNK2_PARPR</name>
<comment type="caution">
    <text evidence="1">The sequence shown here is derived from an EMBL/GenBank/DDBJ whole genome shotgun (WGS) entry which is preliminary data.</text>
</comment>
<dbReference type="EMBL" id="CAJJDM010000129">
    <property type="protein sequence ID" value="CAD8105040.1"/>
    <property type="molecule type" value="Genomic_DNA"/>
</dbReference>
<dbReference type="Proteomes" id="UP000688137">
    <property type="component" value="Unassembled WGS sequence"/>
</dbReference>
<organism evidence="1 2">
    <name type="scientific">Paramecium primaurelia</name>
    <dbReference type="NCBI Taxonomy" id="5886"/>
    <lineage>
        <taxon>Eukaryota</taxon>
        <taxon>Sar</taxon>
        <taxon>Alveolata</taxon>
        <taxon>Ciliophora</taxon>
        <taxon>Intramacronucleata</taxon>
        <taxon>Oligohymenophorea</taxon>
        <taxon>Peniculida</taxon>
        <taxon>Parameciidae</taxon>
        <taxon>Paramecium</taxon>
    </lineage>
</organism>
<gene>
    <name evidence="1" type="ORF">PPRIM_AZ9-3.1.T1260020</name>
</gene>
<protein>
    <submittedName>
        <fullName evidence="1">Uncharacterized protein</fullName>
    </submittedName>
</protein>
<accession>A0A8S1PNK2</accession>
<proteinExistence type="predicted"/>
<evidence type="ECO:0000313" key="2">
    <source>
        <dbReference type="Proteomes" id="UP000688137"/>
    </source>
</evidence>
<evidence type="ECO:0000313" key="1">
    <source>
        <dbReference type="EMBL" id="CAD8105040.1"/>
    </source>
</evidence>
<sequence length="59" mass="7259">MIYLISIVQWYRTDHQFIFKFKKLFASDLRYFGGYAFMKRNMNYSIDSYRKSIDEIEGL</sequence>
<reference evidence="1" key="1">
    <citation type="submission" date="2021-01" db="EMBL/GenBank/DDBJ databases">
        <authorList>
            <consortium name="Genoscope - CEA"/>
            <person name="William W."/>
        </authorList>
    </citation>
    <scope>NUCLEOTIDE SEQUENCE</scope>
</reference>
<keyword evidence="2" id="KW-1185">Reference proteome</keyword>
<dbReference type="AlphaFoldDB" id="A0A8S1PNK2"/>